<protein>
    <recommendedName>
        <fullName evidence="2">2TM domain-containing protein</fullName>
    </recommendedName>
</protein>
<dbReference type="InterPro" id="IPR025698">
    <property type="entry name" value="2TM_dom"/>
</dbReference>
<keyword evidence="4" id="KW-1185">Reference proteome</keyword>
<dbReference type="RefSeq" id="WP_344867875.1">
    <property type="nucleotide sequence ID" value="NZ_BAABBP010000002.1"/>
</dbReference>
<keyword evidence="1" id="KW-1133">Transmembrane helix</keyword>
<feature type="transmembrane region" description="Helical" evidence="1">
    <location>
        <begin position="24"/>
        <end position="45"/>
    </location>
</feature>
<keyword evidence="1" id="KW-0812">Transmembrane</keyword>
<name>A0ABP7QJA2_9BURK</name>
<comment type="caution">
    <text evidence="3">The sequence shown here is derived from an EMBL/GenBank/DDBJ whole genome shotgun (WGS) entry which is preliminary data.</text>
</comment>
<sequence>MPRTHAFDEERIERLARRRAGAKMGWFIHALVYVCVNAGLALITWQTGWTWHLYPLAGWGLGLAIHGLAVWLGGGGIGLYEHLLQAERNKLSRTRRS</sequence>
<accession>A0ABP7QJA2</accession>
<evidence type="ECO:0000259" key="2">
    <source>
        <dbReference type="Pfam" id="PF13239"/>
    </source>
</evidence>
<evidence type="ECO:0000313" key="4">
    <source>
        <dbReference type="Proteomes" id="UP001501627"/>
    </source>
</evidence>
<keyword evidence="1" id="KW-0472">Membrane</keyword>
<organism evidence="3 4">
    <name type="scientific">Comamonas faecalis</name>
    <dbReference type="NCBI Taxonomy" id="1387849"/>
    <lineage>
        <taxon>Bacteria</taxon>
        <taxon>Pseudomonadati</taxon>
        <taxon>Pseudomonadota</taxon>
        <taxon>Betaproteobacteria</taxon>
        <taxon>Burkholderiales</taxon>
        <taxon>Comamonadaceae</taxon>
        <taxon>Comamonas</taxon>
    </lineage>
</organism>
<proteinExistence type="predicted"/>
<feature type="domain" description="2TM" evidence="2">
    <location>
        <begin position="16"/>
        <end position="72"/>
    </location>
</feature>
<dbReference type="EMBL" id="BAABBP010000002">
    <property type="protein sequence ID" value="GAA3983217.1"/>
    <property type="molecule type" value="Genomic_DNA"/>
</dbReference>
<gene>
    <name evidence="3" type="ORF">GCM10022279_03360</name>
</gene>
<evidence type="ECO:0000256" key="1">
    <source>
        <dbReference type="SAM" id="Phobius"/>
    </source>
</evidence>
<dbReference type="Proteomes" id="UP001501627">
    <property type="component" value="Unassembled WGS sequence"/>
</dbReference>
<evidence type="ECO:0000313" key="3">
    <source>
        <dbReference type="EMBL" id="GAA3983217.1"/>
    </source>
</evidence>
<dbReference type="Pfam" id="PF13239">
    <property type="entry name" value="2TM"/>
    <property type="match status" value="1"/>
</dbReference>
<reference evidence="4" key="1">
    <citation type="journal article" date="2019" name="Int. J. Syst. Evol. Microbiol.">
        <title>The Global Catalogue of Microorganisms (GCM) 10K type strain sequencing project: providing services to taxonomists for standard genome sequencing and annotation.</title>
        <authorList>
            <consortium name="The Broad Institute Genomics Platform"/>
            <consortium name="The Broad Institute Genome Sequencing Center for Infectious Disease"/>
            <person name="Wu L."/>
            <person name="Ma J."/>
        </authorList>
    </citation>
    <scope>NUCLEOTIDE SEQUENCE [LARGE SCALE GENOMIC DNA]</scope>
    <source>
        <strain evidence="4">JCM 17561</strain>
    </source>
</reference>
<feature type="transmembrane region" description="Helical" evidence="1">
    <location>
        <begin position="57"/>
        <end position="80"/>
    </location>
</feature>